<name>A0A5B6WXH7_9ROSI</name>
<accession>A0A5B6WXH7</accession>
<evidence type="ECO:0000313" key="2">
    <source>
        <dbReference type="EMBL" id="KAA3485774.1"/>
    </source>
</evidence>
<dbReference type="AlphaFoldDB" id="A0A5B6WXH7"/>
<evidence type="ECO:0000313" key="3">
    <source>
        <dbReference type="Proteomes" id="UP000325315"/>
    </source>
</evidence>
<reference evidence="3" key="1">
    <citation type="journal article" date="2019" name="Plant Biotechnol. J.">
        <title>Genome sequencing of the Australian wild diploid species Gossypium australe highlights disease resistance and delayed gland morphogenesis.</title>
        <authorList>
            <person name="Cai Y."/>
            <person name="Cai X."/>
            <person name="Wang Q."/>
            <person name="Wang P."/>
            <person name="Zhang Y."/>
            <person name="Cai C."/>
            <person name="Xu Y."/>
            <person name="Wang K."/>
            <person name="Zhou Z."/>
            <person name="Wang C."/>
            <person name="Geng S."/>
            <person name="Li B."/>
            <person name="Dong Q."/>
            <person name="Hou Y."/>
            <person name="Wang H."/>
            <person name="Ai P."/>
            <person name="Liu Z."/>
            <person name="Yi F."/>
            <person name="Sun M."/>
            <person name="An G."/>
            <person name="Cheng J."/>
            <person name="Zhang Y."/>
            <person name="Shi Q."/>
            <person name="Xie Y."/>
            <person name="Shi X."/>
            <person name="Chang Y."/>
            <person name="Huang F."/>
            <person name="Chen Y."/>
            <person name="Hong S."/>
            <person name="Mi L."/>
            <person name="Sun Q."/>
            <person name="Zhang L."/>
            <person name="Zhou B."/>
            <person name="Peng R."/>
            <person name="Zhang X."/>
            <person name="Liu F."/>
        </authorList>
    </citation>
    <scope>NUCLEOTIDE SEQUENCE [LARGE SCALE GENOMIC DNA]</scope>
    <source>
        <strain evidence="3">cv. PA1801</strain>
    </source>
</reference>
<protein>
    <recommendedName>
        <fullName evidence="4">DUF4283 domain-containing protein</fullName>
    </recommendedName>
</protein>
<feature type="region of interest" description="Disordered" evidence="1">
    <location>
        <begin position="1"/>
        <end position="43"/>
    </location>
</feature>
<comment type="caution">
    <text evidence="2">The sequence shown here is derived from an EMBL/GenBank/DDBJ whole genome shotgun (WGS) entry which is preliminary data.</text>
</comment>
<dbReference type="OrthoDB" id="1001625at2759"/>
<feature type="compositionally biased region" description="Polar residues" evidence="1">
    <location>
        <begin position="16"/>
        <end position="27"/>
    </location>
</feature>
<proteinExistence type="predicted"/>
<evidence type="ECO:0000256" key="1">
    <source>
        <dbReference type="SAM" id="MobiDB-lite"/>
    </source>
</evidence>
<organism evidence="2 3">
    <name type="scientific">Gossypium australe</name>
    <dbReference type="NCBI Taxonomy" id="47621"/>
    <lineage>
        <taxon>Eukaryota</taxon>
        <taxon>Viridiplantae</taxon>
        <taxon>Streptophyta</taxon>
        <taxon>Embryophyta</taxon>
        <taxon>Tracheophyta</taxon>
        <taxon>Spermatophyta</taxon>
        <taxon>Magnoliopsida</taxon>
        <taxon>eudicotyledons</taxon>
        <taxon>Gunneridae</taxon>
        <taxon>Pentapetalae</taxon>
        <taxon>rosids</taxon>
        <taxon>malvids</taxon>
        <taxon>Malvales</taxon>
        <taxon>Malvaceae</taxon>
        <taxon>Malvoideae</taxon>
        <taxon>Gossypium</taxon>
    </lineage>
</organism>
<evidence type="ECO:0008006" key="4">
    <source>
        <dbReference type="Google" id="ProtNLM"/>
    </source>
</evidence>
<dbReference type="EMBL" id="SMMG02000001">
    <property type="protein sequence ID" value="KAA3485774.1"/>
    <property type="molecule type" value="Genomic_DNA"/>
</dbReference>
<keyword evidence="3" id="KW-1185">Reference proteome</keyword>
<sequence>MEPEEREENGDRRSGTRQTQGATNVQDQDADVVMETNSTPNKNRSWKDRLMVIKLLGRNIGYATLQNKIHSLWKPSQPFPLMDIENGEWWKESQNWISTLIMEFGENLQEWRSTSILERPSRQKF</sequence>
<gene>
    <name evidence="2" type="ORF">EPI10_029765</name>
</gene>
<dbReference type="Proteomes" id="UP000325315">
    <property type="component" value="Unassembled WGS sequence"/>
</dbReference>